<dbReference type="WBParaSite" id="Hba_18442">
    <property type="protein sequence ID" value="Hba_18442"/>
    <property type="gene ID" value="Hba_18442"/>
</dbReference>
<dbReference type="AlphaFoldDB" id="A0A1I7XMA2"/>
<reference evidence="2" key="1">
    <citation type="submission" date="2016-11" db="UniProtKB">
        <authorList>
            <consortium name="WormBaseParasite"/>
        </authorList>
    </citation>
    <scope>IDENTIFICATION</scope>
</reference>
<evidence type="ECO:0000313" key="2">
    <source>
        <dbReference type="WBParaSite" id="Hba_18442"/>
    </source>
</evidence>
<accession>A0A1I7XMA2</accession>
<organism evidence="1 2">
    <name type="scientific">Heterorhabditis bacteriophora</name>
    <name type="common">Entomopathogenic nematode worm</name>
    <dbReference type="NCBI Taxonomy" id="37862"/>
    <lineage>
        <taxon>Eukaryota</taxon>
        <taxon>Metazoa</taxon>
        <taxon>Ecdysozoa</taxon>
        <taxon>Nematoda</taxon>
        <taxon>Chromadorea</taxon>
        <taxon>Rhabditida</taxon>
        <taxon>Rhabditina</taxon>
        <taxon>Rhabditomorpha</taxon>
        <taxon>Strongyloidea</taxon>
        <taxon>Heterorhabditidae</taxon>
        <taxon>Heterorhabditis</taxon>
    </lineage>
</organism>
<sequence length="69" mass="7911">MCICYECGEKKYMGVNNNDEGVRIKVVGQELDDTLDRSILCDILVCSRFRNGRVSPTLVPLFPLLFLHY</sequence>
<proteinExistence type="predicted"/>
<protein>
    <submittedName>
        <fullName evidence="2">Nucleic acid-binding protein</fullName>
    </submittedName>
</protein>
<name>A0A1I7XMA2_HETBA</name>
<evidence type="ECO:0000313" key="1">
    <source>
        <dbReference type="Proteomes" id="UP000095283"/>
    </source>
</evidence>
<keyword evidence="1" id="KW-1185">Reference proteome</keyword>
<dbReference type="Proteomes" id="UP000095283">
    <property type="component" value="Unplaced"/>
</dbReference>